<dbReference type="OrthoDB" id="9792284at2"/>
<keyword evidence="1" id="KW-0677">Repeat</keyword>
<dbReference type="PANTHER" id="PTHR48094:SF12">
    <property type="entry name" value="PARKINSON DISEASE PROTEIN 7 HOMOLOG"/>
    <property type="match status" value="1"/>
</dbReference>
<dbReference type="CDD" id="cd03135">
    <property type="entry name" value="GATase1_DJ-1"/>
    <property type="match status" value="1"/>
</dbReference>
<dbReference type="PANTHER" id="PTHR48094">
    <property type="entry name" value="PROTEIN/NUCLEIC ACID DEGLYCASE DJ-1-RELATED"/>
    <property type="match status" value="1"/>
</dbReference>
<sequence length="181" mass="19086">MKTVYLFLATGFEEIEALTIVDMLRRAEIDITTVSISRNLQVEGAHGITVTADCTWVELSTEDADWLILPGGMPGTKHLGECKPLVSLLQRQAAANKNIAAICAAPSVLGQAGLLNGYKATCYPGFEQFLTGATVTGDNVTVDRNITTGKGPGAAISFATAIITQIAGEEKAREVTSGMLL</sequence>
<evidence type="ECO:0000313" key="4">
    <source>
        <dbReference type="Proteomes" id="UP000006044"/>
    </source>
</evidence>
<dbReference type="HOGENOM" id="CLU_000445_44_2_10"/>
<dbReference type="InterPro" id="IPR050325">
    <property type="entry name" value="Prot/Nucl_acid_deglycase"/>
</dbReference>
<dbReference type="RefSeq" id="WP_008861108.1">
    <property type="nucleotide sequence ID" value="NZ_CAXSYG010000004.1"/>
</dbReference>
<dbReference type="eggNOG" id="COG0693">
    <property type="taxonomic scope" value="Bacteria"/>
</dbReference>
<dbReference type="InterPro" id="IPR006287">
    <property type="entry name" value="DJ-1"/>
</dbReference>
<keyword evidence="4" id="KW-1185">Reference proteome</keyword>
<dbReference type="Proteomes" id="UP000006044">
    <property type="component" value="Unassembled WGS sequence"/>
</dbReference>
<evidence type="ECO:0000256" key="1">
    <source>
        <dbReference type="ARBA" id="ARBA00022737"/>
    </source>
</evidence>
<dbReference type="GeneID" id="77847945"/>
<feature type="domain" description="DJ-1/PfpI" evidence="2">
    <location>
        <begin position="2"/>
        <end position="164"/>
    </location>
</feature>
<dbReference type="Gene3D" id="3.40.50.880">
    <property type="match status" value="1"/>
</dbReference>
<proteinExistence type="predicted"/>
<dbReference type="AlphaFoldDB" id="K0XEX3"/>
<dbReference type="SUPFAM" id="SSF52317">
    <property type="entry name" value="Class I glutamine amidotransferase-like"/>
    <property type="match status" value="1"/>
</dbReference>
<evidence type="ECO:0000313" key="3">
    <source>
        <dbReference type="EMBL" id="EJZ66434.1"/>
    </source>
</evidence>
<evidence type="ECO:0000259" key="2">
    <source>
        <dbReference type="Pfam" id="PF01965"/>
    </source>
</evidence>
<reference evidence="3 4" key="1">
    <citation type="submission" date="2012-08" db="EMBL/GenBank/DDBJ databases">
        <title>The Genome Sequence of Barnesiella intestinihominis YIT 11860.</title>
        <authorList>
            <consortium name="The Broad Institute Genome Sequencing Platform"/>
            <person name="Earl A."/>
            <person name="Ward D."/>
            <person name="Feldgarden M."/>
            <person name="Gevers D."/>
            <person name="Morotomi M."/>
            <person name="Walker B."/>
            <person name="Young S.K."/>
            <person name="Zeng Q."/>
            <person name="Gargeya S."/>
            <person name="Fitzgerald M."/>
            <person name="Haas B."/>
            <person name="Abouelleil A."/>
            <person name="Alvarado L."/>
            <person name="Arachchi H.M."/>
            <person name="Berlin A.M."/>
            <person name="Chapman S.B."/>
            <person name="Goldberg J."/>
            <person name="Griggs A."/>
            <person name="Gujja S."/>
            <person name="Hansen M."/>
            <person name="Howarth C."/>
            <person name="Imamovic A."/>
            <person name="Larimer J."/>
            <person name="McCowen C."/>
            <person name="Montmayeur A."/>
            <person name="Murphy C."/>
            <person name="Neiman D."/>
            <person name="Pearson M."/>
            <person name="Priest M."/>
            <person name="Roberts A."/>
            <person name="Saif S."/>
            <person name="Shea T."/>
            <person name="Sisk P."/>
            <person name="Sykes S."/>
            <person name="Wortman J."/>
            <person name="Nusbaum C."/>
            <person name="Birren B."/>
        </authorList>
    </citation>
    <scope>NUCLEOTIDE SEQUENCE [LARGE SCALE GENOMIC DNA]</scope>
    <source>
        <strain evidence="3 4">YIT 11860</strain>
    </source>
</reference>
<dbReference type="FunFam" id="3.40.50.880:FF:000015">
    <property type="entry name" value="Protein DJ-1 homolog C"/>
    <property type="match status" value="1"/>
</dbReference>
<dbReference type="Pfam" id="PF01965">
    <property type="entry name" value="DJ-1_PfpI"/>
    <property type="match status" value="1"/>
</dbReference>
<dbReference type="STRING" id="742726.HMPREF9448_00612"/>
<name>K0XEX3_9BACT</name>
<accession>K0XEX3</accession>
<gene>
    <name evidence="3" type="ORF">HMPREF9448_00612</name>
</gene>
<protein>
    <submittedName>
        <fullName evidence="3">DJ-1 family protein</fullName>
    </submittedName>
</protein>
<organism evidence="3 4">
    <name type="scientific">Barnesiella intestinihominis YIT 11860</name>
    <dbReference type="NCBI Taxonomy" id="742726"/>
    <lineage>
        <taxon>Bacteria</taxon>
        <taxon>Pseudomonadati</taxon>
        <taxon>Bacteroidota</taxon>
        <taxon>Bacteroidia</taxon>
        <taxon>Bacteroidales</taxon>
        <taxon>Barnesiellaceae</taxon>
        <taxon>Barnesiella</taxon>
    </lineage>
</organism>
<dbReference type="InterPro" id="IPR002818">
    <property type="entry name" value="DJ-1/PfpI"/>
</dbReference>
<comment type="caution">
    <text evidence="3">The sequence shown here is derived from an EMBL/GenBank/DDBJ whole genome shotgun (WGS) entry which is preliminary data.</text>
</comment>
<dbReference type="EMBL" id="ADLE01000001">
    <property type="protein sequence ID" value="EJZ66434.1"/>
    <property type="molecule type" value="Genomic_DNA"/>
</dbReference>
<dbReference type="InterPro" id="IPR029062">
    <property type="entry name" value="Class_I_gatase-like"/>
</dbReference>
<dbReference type="NCBIfam" id="TIGR01383">
    <property type="entry name" value="not_thiJ"/>
    <property type="match status" value="1"/>
</dbReference>
<dbReference type="GO" id="GO:0005737">
    <property type="term" value="C:cytoplasm"/>
    <property type="evidence" value="ECO:0007669"/>
    <property type="project" value="UniProtKB-ARBA"/>
</dbReference>